<accession>A0A2H6DJT2</accession>
<dbReference type="AlphaFoldDB" id="A0A2H6DJT2"/>
<feature type="transmembrane region" description="Helical" evidence="5">
    <location>
        <begin position="20"/>
        <end position="37"/>
    </location>
</feature>
<dbReference type="GeneID" id="64054945"/>
<dbReference type="Pfam" id="PF01061">
    <property type="entry name" value="ABC2_membrane"/>
    <property type="match status" value="1"/>
</dbReference>
<feature type="transmembrane region" description="Helical" evidence="5">
    <location>
        <begin position="105"/>
        <end position="130"/>
    </location>
</feature>
<dbReference type="InterPro" id="IPR013525">
    <property type="entry name" value="ABC2_TM"/>
</dbReference>
<keyword evidence="4 5" id="KW-0472">Membrane</keyword>
<dbReference type="EMBL" id="BDEC01000009">
    <property type="protein sequence ID" value="GBD67464.1"/>
    <property type="molecule type" value="Genomic_DNA"/>
</dbReference>
<evidence type="ECO:0000313" key="7">
    <source>
        <dbReference type="EMBL" id="GBD67464.1"/>
    </source>
</evidence>
<name>A0A2H6DJT2_TETHA</name>
<organism evidence="7 8">
    <name type="scientific">Tetragenococcus halophilus subsp. halophilus</name>
    <dbReference type="NCBI Taxonomy" id="1513897"/>
    <lineage>
        <taxon>Bacteria</taxon>
        <taxon>Bacillati</taxon>
        <taxon>Bacillota</taxon>
        <taxon>Bacilli</taxon>
        <taxon>Lactobacillales</taxon>
        <taxon>Enterococcaceae</taxon>
        <taxon>Tetragenococcus</taxon>
    </lineage>
</organism>
<feature type="domain" description="ABC-2 type transporter transmembrane" evidence="6">
    <location>
        <begin position="2"/>
        <end position="220"/>
    </location>
</feature>
<keyword evidence="3 5" id="KW-1133">Transmembrane helix</keyword>
<dbReference type="RefSeq" id="WP_061840995.1">
    <property type="nucleotide sequence ID" value="NZ_BAABQP010000008.1"/>
</dbReference>
<evidence type="ECO:0000256" key="3">
    <source>
        <dbReference type="ARBA" id="ARBA00022989"/>
    </source>
</evidence>
<feature type="transmembrane region" description="Helical" evidence="5">
    <location>
        <begin position="57"/>
        <end position="76"/>
    </location>
</feature>
<evidence type="ECO:0000256" key="2">
    <source>
        <dbReference type="ARBA" id="ARBA00022692"/>
    </source>
</evidence>
<keyword evidence="8" id="KW-1185">Reference proteome</keyword>
<evidence type="ECO:0000313" key="8">
    <source>
        <dbReference type="Proteomes" id="UP000236214"/>
    </source>
</evidence>
<keyword evidence="2 5" id="KW-0812">Transmembrane</keyword>
<dbReference type="GO" id="GO:0016020">
    <property type="term" value="C:membrane"/>
    <property type="evidence" value="ECO:0007669"/>
    <property type="project" value="UniProtKB-SubCell"/>
</dbReference>
<evidence type="ECO:0000259" key="6">
    <source>
        <dbReference type="Pfam" id="PF01061"/>
    </source>
</evidence>
<proteinExistence type="predicted"/>
<evidence type="ECO:0000256" key="5">
    <source>
        <dbReference type="SAM" id="Phobius"/>
    </source>
</evidence>
<dbReference type="PANTHER" id="PTHR43229:SF2">
    <property type="entry name" value="NODULATION PROTEIN J"/>
    <property type="match status" value="1"/>
</dbReference>
<dbReference type="GO" id="GO:0140359">
    <property type="term" value="F:ABC-type transporter activity"/>
    <property type="evidence" value="ECO:0007669"/>
    <property type="project" value="InterPro"/>
</dbReference>
<feature type="transmembrane region" description="Helical" evidence="5">
    <location>
        <begin position="259"/>
        <end position="279"/>
    </location>
</feature>
<sequence>MKALIKRNLLLYFRNKSGVFFSVLGALISFILYLIFLKETMTPDWPQLSQSNQLLDTWLISGTLTVTAITTTLTSLTQVVKDRETKVFYDLSLTDIGARRLQLSYLLSATLIGMIMQAILFIVMFTYFYYVNHTVIHLLQLINVFLLMLFSALLSATLNLAIIQQIKTVDTLAKFSSIVGTAAGFLVGTYVPIGALPHFAQALMKLTPGSYIASLYRQILLAPTLSEVFKNNPTVGETFEEAMGVRLKITELLTFQQTYILVILMMCIALLVALLPQWLKKYKKYHTLFRE</sequence>
<comment type="caution">
    <text evidence="7">The sequence shown here is derived from an EMBL/GenBank/DDBJ whole genome shotgun (WGS) entry which is preliminary data.</text>
</comment>
<dbReference type="PANTHER" id="PTHR43229">
    <property type="entry name" value="NODULATION PROTEIN J"/>
    <property type="match status" value="1"/>
</dbReference>
<evidence type="ECO:0000256" key="4">
    <source>
        <dbReference type="ARBA" id="ARBA00023136"/>
    </source>
</evidence>
<dbReference type="InterPro" id="IPR051784">
    <property type="entry name" value="Nod_factor_ABC_transporter"/>
</dbReference>
<feature type="transmembrane region" description="Helical" evidence="5">
    <location>
        <begin position="175"/>
        <end position="196"/>
    </location>
</feature>
<gene>
    <name evidence="7" type="ORF">TEHN7118_0270</name>
</gene>
<feature type="transmembrane region" description="Helical" evidence="5">
    <location>
        <begin position="142"/>
        <end position="163"/>
    </location>
</feature>
<reference evidence="7 8" key="1">
    <citation type="submission" date="2016-05" db="EMBL/GenBank/DDBJ databases">
        <title>Whole genome sequencing of Tetragenococcus halophilus subsp. halophilus NISL 7118.</title>
        <authorList>
            <person name="Shiwa Y."/>
            <person name="Nishimura I."/>
            <person name="Yoshikawa H."/>
            <person name="Koyama Y."/>
            <person name="Oguma T."/>
        </authorList>
    </citation>
    <scope>NUCLEOTIDE SEQUENCE [LARGE SCALE GENOMIC DNA]</scope>
    <source>
        <strain evidence="7 8">NISL 7118</strain>
    </source>
</reference>
<comment type="subcellular location">
    <subcellularLocation>
        <location evidence="1">Membrane</location>
        <topology evidence="1">Multi-pass membrane protein</topology>
    </subcellularLocation>
</comment>
<protein>
    <submittedName>
        <fullName evidence="7">Putative ABC transporter permease protein</fullName>
    </submittedName>
</protein>
<evidence type="ECO:0000256" key="1">
    <source>
        <dbReference type="ARBA" id="ARBA00004141"/>
    </source>
</evidence>
<dbReference type="Proteomes" id="UP000236214">
    <property type="component" value="Unassembled WGS sequence"/>
</dbReference>